<dbReference type="Gene3D" id="1.20.1050.10">
    <property type="match status" value="1"/>
</dbReference>
<protein>
    <recommendedName>
        <fullName evidence="5">Glutathione S-transferase</fullName>
    </recommendedName>
</protein>
<evidence type="ECO:0000259" key="2">
    <source>
        <dbReference type="PROSITE" id="PS50405"/>
    </source>
</evidence>
<dbReference type="PROSITE" id="PS50404">
    <property type="entry name" value="GST_NTER"/>
    <property type="match status" value="1"/>
</dbReference>
<evidence type="ECO:0008006" key="5">
    <source>
        <dbReference type="Google" id="ProtNLM"/>
    </source>
</evidence>
<name>A0ABR4NCH3_9FUNG</name>
<dbReference type="InterPro" id="IPR036282">
    <property type="entry name" value="Glutathione-S-Trfase_C_sf"/>
</dbReference>
<dbReference type="CDD" id="cd03039">
    <property type="entry name" value="GST_N_Sigma_like"/>
    <property type="match status" value="1"/>
</dbReference>
<dbReference type="InterPro" id="IPR036249">
    <property type="entry name" value="Thioredoxin-like_sf"/>
</dbReference>
<dbReference type="SUPFAM" id="SSF47616">
    <property type="entry name" value="GST C-terminal domain-like"/>
    <property type="match status" value="1"/>
</dbReference>
<gene>
    <name evidence="3" type="ORF">HK105_203293</name>
</gene>
<evidence type="ECO:0000259" key="1">
    <source>
        <dbReference type="PROSITE" id="PS50404"/>
    </source>
</evidence>
<reference evidence="3 4" key="1">
    <citation type="submission" date="2023-09" db="EMBL/GenBank/DDBJ databases">
        <title>Pangenome analysis of Batrachochytrium dendrobatidis and related Chytrids.</title>
        <authorList>
            <person name="Yacoub M.N."/>
            <person name="Stajich J.E."/>
            <person name="James T.Y."/>
        </authorList>
    </citation>
    <scope>NUCLEOTIDE SEQUENCE [LARGE SCALE GENOMIC DNA]</scope>
    <source>
        <strain evidence="3 4">JEL0888</strain>
    </source>
</reference>
<keyword evidence="4" id="KW-1185">Reference proteome</keyword>
<dbReference type="PANTHER" id="PTHR11571">
    <property type="entry name" value="GLUTATHIONE S-TRANSFERASE"/>
    <property type="match status" value="1"/>
</dbReference>
<evidence type="ECO:0000313" key="4">
    <source>
        <dbReference type="Proteomes" id="UP001527925"/>
    </source>
</evidence>
<dbReference type="PANTHER" id="PTHR11571:SF150">
    <property type="entry name" value="GLUTATHIONE S-TRANSFERASE"/>
    <property type="match status" value="1"/>
</dbReference>
<dbReference type="Proteomes" id="UP001527925">
    <property type="component" value="Unassembled WGS sequence"/>
</dbReference>
<evidence type="ECO:0000313" key="3">
    <source>
        <dbReference type="EMBL" id="KAL2917228.1"/>
    </source>
</evidence>
<comment type="caution">
    <text evidence="3">The sequence shown here is derived from an EMBL/GenBank/DDBJ whole genome shotgun (WGS) entry which is preliminary data.</text>
</comment>
<proteinExistence type="predicted"/>
<accession>A0ABR4NCH3</accession>
<dbReference type="InterPro" id="IPR004045">
    <property type="entry name" value="Glutathione_S-Trfase_N"/>
</dbReference>
<dbReference type="InterPro" id="IPR050213">
    <property type="entry name" value="GST_superfamily"/>
</dbReference>
<dbReference type="InterPro" id="IPR010987">
    <property type="entry name" value="Glutathione-S-Trfase_C-like"/>
</dbReference>
<dbReference type="Pfam" id="PF14497">
    <property type="entry name" value="GST_C_3"/>
    <property type="match status" value="1"/>
</dbReference>
<feature type="domain" description="GST N-terminal" evidence="1">
    <location>
        <begin position="12"/>
        <end position="98"/>
    </location>
</feature>
<feature type="domain" description="GST C-terminal" evidence="2">
    <location>
        <begin position="101"/>
        <end position="220"/>
    </location>
</feature>
<sequence>MSPTPNETLGDAAPTLKYFTVPGNMGRGEVVRLFLHDAGIHFVDGRISFPDWPALKAQLIESEVNLAGSMPVFTVAGHHLAGHMPMLRLLSKKLGRYHGKTIEEDYFVDHVADVYIDWRASWVTILGGPEAGKKHIEEGASKYRKIFEKLLAKHEGPYVLGHEITYVDFAIYQVLNDEHWLDNNHAALADFPNLHKLADAIEARPNLAKYLEFRKQFVPK</sequence>
<organism evidence="3 4">
    <name type="scientific">Polyrhizophydium stewartii</name>
    <dbReference type="NCBI Taxonomy" id="2732419"/>
    <lineage>
        <taxon>Eukaryota</taxon>
        <taxon>Fungi</taxon>
        <taxon>Fungi incertae sedis</taxon>
        <taxon>Chytridiomycota</taxon>
        <taxon>Chytridiomycota incertae sedis</taxon>
        <taxon>Chytridiomycetes</taxon>
        <taxon>Rhizophydiales</taxon>
        <taxon>Rhizophydiales incertae sedis</taxon>
        <taxon>Polyrhizophydium</taxon>
    </lineage>
</organism>
<dbReference type="EMBL" id="JADGIZ020000012">
    <property type="protein sequence ID" value="KAL2917228.1"/>
    <property type="molecule type" value="Genomic_DNA"/>
</dbReference>
<dbReference type="Gene3D" id="3.40.30.10">
    <property type="entry name" value="Glutaredoxin"/>
    <property type="match status" value="1"/>
</dbReference>
<dbReference type="InterPro" id="IPR004046">
    <property type="entry name" value="GST_C"/>
</dbReference>
<dbReference type="SUPFAM" id="SSF52833">
    <property type="entry name" value="Thioredoxin-like"/>
    <property type="match status" value="1"/>
</dbReference>
<dbReference type="PROSITE" id="PS50405">
    <property type="entry name" value="GST_CTER"/>
    <property type="match status" value="1"/>
</dbReference>